<dbReference type="EMBL" id="CP002583">
    <property type="protein sequence ID" value="ADZ92595.1"/>
    <property type="molecule type" value="Genomic_DNA"/>
</dbReference>
<dbReference type="STRING" id="717774.Marme_3379"/>
<dbReference type="PANTHER" id="PTHR10885">
    <property type="entry name" value="ISOPENTENYL-DIPHOSPHATE DELTA-ISOMERASE"/>
    <property type="match status" value="1"/>
</dbReference>
<proteinExistence type="predicted"/>
<comment type="cofactor">
    <cofactor evidence="1">
        <name>Mg(2+)</name>
        <dbReference type="ChEBI" id="CHEBI:18420"/>
    </cofactor>
</comment>
<dbReference type="PATRIC" id="fig|717774.3.peg.3479"/>
<evidence type="ECO:0000313" key="5">
    <source>
        <dbReference type="Proteomes" id="UP000001062"/>
    </source>
</evidence>
<feature type="domain" description="Nudix hydrolase" evidence="3">
    <location>
        <begin position="32"/>
        <end position="165"/>
    </location>
</feature>
<gene>
    <name evidence="4" type="ordered locus">Marme_3379</name>
</gene>
<name>F2K4V2_MARM1</name>
<dbReference type="RefSeq" id="WP_013662497.1">
    <property type="nucleotide sequence ID" value="NC_015276.1"/>
</dbReference>
<dbReference type="InterPro" id="IPR020084">
    <property type="entry name" value="NUDIX_hydrolase_CS"/>
</dbReference>
<dbReference type="PROSITE" id="PS00893">
    <property type="entry name" value="NUDIX_BOX"/>
    <property type="match status" value="1"/>
</dbReference>
<keyword evidence="2 4" id="KW-0378">Hydrolase</keyword>
<evidence type="ECO:0000259" key="3">
    <source>
        <dbReference type="PROSITE" id="PS51462"/>
    </source>
</evidence>
<evidence type="ECO:0000256" key="1">
    <source>
        <dbReference type="ARBA" id="ARBA00001946"/>
    </source>
</evidence>
<evidence type="ECO:0000256" key="2">
    <source>
        <dbReference type="ARBA" id="ARBA00022801"/>
    </source>
</evidence>
<reference evidence="4 5" key="1">
    <citation type="journal article" date="2012" name="Stand. Genomic Sci.">
        <title>Complete genome sequence of the melanogenic marine bacterium Marinomonas mediterranea type strain (MMB-1(T)).</title>
        <authorList>
            <person name="Lucas-Elio P."/>
            <person name="Goodwin L."/>
            <person name="Woyke T."/>
            <person name="Pitluck S."/>
            <person name="Nolan M."/>
            <person name="Kyrpides N.C."/>
            <person name="Detter J.C."/>
            <person name="Copeland A."/>
            <person name="Teshima H."/>
            <person name="Bruce D."/>
            <person name="Detter C."/>
            <person name="Tapia R."/>
            <person name="Han S."/>
            <person name="Land M.L."/>
            <person name="Ivanova N."/>
            <person name="Mikhailova N."/>
            <person name="Johnston A.W."/>
            <person name="Sanchez-Amat A."/>
        </authorList>
    </citation>
    <scope>NUCLEOTIDE SEQUENCE [LARGE SCALE GENOMIC DNA]</scope>
    <source>
        <strain evidence="5">ATCC 700492 / JCM 21426 / NBRC 103028 / MMB-1</strain>
    </source>
</reference>
<dbReference type="HOGENOM" id="CLU_060552_3_0_6"/>
<dbReference type="InterPro" id="IPR000086">
    <property type="entry name" value="NUDIX_hydrolase_dom"/>
</dbReference>
<dbReference type="InterPro" id="IPR015797">
    <property type="entry name" value="NUDIX_hydrolase-like_dom_sf"/>
</dbReference>
<dbReference type="AlphaFoldDB" id="F2K4V2"/>
<evidence type="ECO:0000313" key="4">
    <source>
        <dbReference type="EMBL" id="ADZ92595.1"/>
    </source>
</evidence>
<dbReference type="CDD" id="cd04697">
    <property type="entry name" value="NUDIX_Hydrolase"/>
    <property type="match status" value="1"/>
</dbReference>
<dbReference type="PANTHER" id="PTHR10885:SF0">
    <property type="entry name" value="ISOPENTENYL-DIPHOSPHATE DELTA-ISOMERASE"/>
    <property type="match status" value="1"/>
</dbReference>
<sequence precursor="true">MTPIKEEIIALVDENNTVVGEVSRKKMRFGVDIHRVTYVLVFTPEKKLIVQKRTDDKEFCPGYFGITTGGVVESGESYQLCAERELKEELGVSLPLTSHGVFFTEGEGYRIWGKLYSACYDKTKHGELTLQPKEVAAVKEMSVEFILSNPEGLSFTPDSLDAFKYYAEHRTQAQPSDPL</sequence>
<accession>F2K4V2</accession>
<dbReference type="KEGG" id="mme:Marme_3379"/>
<dbReference type="SUPFAM" id="SSF55811">
    <property type="entry name" value="Nudix"/>
    <property type="match status" value="1"/>
</dbReference>
<organism evidence="4 5">
    <name type="scientific">Marinomonas mediterranea (strain ATCC 700492 / JCM 21426 / NBRC 103028 / MMB-1)</name>
    <dbReference type="NCBI Taxonomy" id="717774"/>
    <lineage>
        <taxon>Bacteria</taxon>
        <taxon>Pseudomonadati</taxon>
        <taxon>Pseudomonadota</taxon>
        <taxon>Gammaproteobacteria</taxon>
        <taxon>Oceanospirillales</taxon>
        <taxon>Oceanospirillaceae</taxon>
        <taxon>Marinomonas</taxon>
    </lineage>
</organism>
<dbReference type="Proteomes" id="UP000001062">
    <property type="component" value="Chromosome"/>
</dbReference>
<dbReference type="Pfam" id="PF00293">
    <property type="entry name" value="NUDIX"/>
    <property type="match status" value="1"/>
</dbReference>
<protein>
    <submittedName>
        <fullName evidence="4">NUDIX hydrolase</fullName>
    </submittedName>
</protein>
<dbReference type="PROSITE" id="PS51462">
    <property type="entry name" value="NUDIX"/>
    <property type="match status" value="1"/>
</dbReference>
<dbReference type="Gene3D" id="3.90.79.10">
    <property type="entry name" value="Nucleoside Triphosphate Pyrophosphohydrolase"/>
    <property type="match status" value="1"/>
</dbReference>
<dbReference type="GO" id="GO:0016787">
    <property type="term" value="F:hydrolase activity"/>
    <property type="evidence" value="ECO:0007669"/>
    <property type="project" value="UniProtKB-KW"/>
</dbReference>
<keyword evidence="5" id="KW-1185">Reference proteome</keyword>
<dbReference type="eggNOG" id="COG1443">
    <property type="taxonomic scope" value="Bacteria"/>
</dbReference>